<comment type="caution">
    <text evidence="1">The sequence shown here is derived from an EMBL/GenBank/DDBJ whole genome shotgun (WGS) entry which is preliminary data.</text>
</comment>
<gene>
    <name evidence="1" type="ORF">BGZ65_001448</name>
</gene>
<name>A0A9P6MIP5_9FUNG</name>
<sequence>MNQKTNTNPFLTSENEDIVHQKKASFSKNKDGVLQELSVVITKSKRKADDEEAIQRPAKRISRFDDGHLSKSASGHKKNSRRVDCQVLKTEHEYLTKIKRYHNNMARQLEEIARQMDELCILFEEFHKEFLKRSRENDKNMKSTINEIQITGDENQKDPIAEVDFESVGNIIKAMDNLQLISHNEDPVTTGGDVESLRNIIMAVDNLRLDDDSKKTSIAEEAVKEVGNKHNKI</sequence>
<reference evidence="1" key="1">
    <citation type="journal article" date="2020" name="Fungal Divers.">
        <title>Resolving the Mortierellaceae phylogeny through synthesis of multi-gene phylogenetics and phylogenomics.</title>
        <authorList>
            <person name="Vandepol N."/>
            <person name="Liber J."/>
            <person name="Desiro A."/>
            <person name="Na H."/>
            <person name="Kennedy M."/>
            <person name="Barry K."/>
            <person name="Grigoriev I.V."/>
            <person name="Miller A.N."/>
            <person name="O'Donnell K."/>
            <person name="Stajich J.E."/>
            <person name="Bonito G."/>
        </authorList>
    </citation>
    <scope>NUCLEOTIDE SEQUENCE</scope>
    <source>
        <strain evidence="1">MES-2147</strain>
    </source>
</reference>
<keyword evidence="2" id="KW-1185">Reference proteome</keyword>
<dbReference type="AlphaFoldDB" id="A0A9P6MIP5"/>
<accession>A0A9P6MIP5</accession>
<evidence type="ECO:0000313" key="1">
    <source>
        <dbReference type="EMBL" id="KAG0003688.1"/>
    </source>
</evidence>
<proteinExistence type="predicted"/>
<dbReference type="EMBL" id="JAAAHW010000327">
    <property type="protein sequence ID" value="KAG0003688.1"/>
    <property type="molecule type" value="Genomic_DNA"/>
</dbReference>
<evidence type="ECO:0000313" key="2">
    <source>
        <dbReference type="Proteomes" id="UP000749646"/>
    </source>
</evidence>
<protein>
    <submittedName>
        <fullName evidence="1">Uncharacterized protein</fullName>
    </submittedName>
</protein>
<organism evidence="1 2">
    <name type="scientific">Modicella reniformis</name>
    <dbReference type="NCBI Taxonomy" id="1440133"/>
    <lineage>
        <taxon>Eukaryota</taxon>
        <taxon>Fungi</taxon>
        <taxon>Fungi incertae sedis</taxon>
        <taxon>Mucoromycota</taxon>
        <taxon>Mortierellomycotina</taxon>
        <taxon>Mortierellomycetes</taxon>
        <taxon>Mortierellales</taxon>
        <taxon>Mortierellaceae</taxon>
        <taxon>Modicella</taxon>
    </lineage>
</organism>
<dbReference type="Proteomes" id="UP000749646">
    <property type="component" value="Unassembled WGS sequence"/>
</dbReference>